<dbReference type="Pfam" id="PF24575">
    <property type="entry name" value="TPR_Slam"/>
    <property type="match status" value="1"/>
</dbReference>
<accession>A0A5J6PWD0</accession>
<keyword evidence="12" id="KW-1185">Reference proteome</keyword>
<keyword evidence="6" id="KW-0998">Cell outer membrane</keyword>
<feature type="signal peptide" evidence="8">
    <location>
        <begin position="1"/>
        <end position="18"/>
    </location>
</feature>
<evidence type="ECO:0000313" key="11">
    <source>
        <dbReference type="EMBL" id="QEY25217.1"/>
    </source>
</evidence>
<evidence type="ECO:0000313" key="12">
    <source>
        <dbReference type="Proteomes" id="UP000325713"/>
    </source>
</evidence>
<protein>
    <submittedName>
        <fullName evidence="11">DUF560 domain-containing protein</fullName>
    </submittedName>
</protein>
<reference evidence="11 12" key="1">
    <citation type="submission" date="2018-08" db="EMBL/GenBank/DDBJ databases">
        <title>Neisseria zalophi ATCC BAA-2455 complete genome.</title>
        <authorList>
            <person name="Veseli I.A."/>
            <person name="Buttler R."/>
            <person name="Mascarenhas dos Santos A.C."/>
            <person name="Pombert J.-F."/>
        </authorList>
    </citation>
    <scope>NUCLEOTIDE SEQUENCE [LARGE SCALE GENOMIC DNA]</scope>
    <source>
        <strain evidence="11 12">ATCC BAA-2455</strain>
    </source>
</reference>
<dbReference type="RefSeq" id="WP_151049291.1">
    <property type="nucleotide sequence ID" value="NZ_CP031700.1"/>
</dbReference>
<dbReference type="GO" id="GO:0009279">
    <property type="term" value="C:cell outer membrane"/>
    <property type="evidence" value="ECO:0007669"/>
    <property type="project" value="UniProtKB-SubCell"/>
</dbReference>
<dbReference type="Proteomes" id="UP000325713">
    <property type="component" value="Chromosome"/>
</dbReference>
<comment type="similarity">
    <text evidence="7">Belongs to the Slam family.</text>
</comment>
<dbReference type="EMBL" id="CP031700">
    <property type="protein sequence ID" value="QEY25217.1"/>
    <property type="molecule type" value="Genomic_DNA"/>
</dbReference>
<evidence type="ECO:0000256" key="1">
    <source>
        <dbReference type="ARBA" id="ARBA00004571"/>
    </source>
</evidence>
<feature type="chain" id="PRO_5023935649" evidence="8">
    <location>
        <begin position="19"/>
        <end position="488"/>
    </location>
</feature>
<evidence type="ECO:0000256" key="2">
    <source>
        <dbReference type="ARBA" id="ARBA00022452"/>
    </source>
</evidence>
<keyword evidence="4 8" id="KW-0732">Signal</keyword>
<evidence type="ECO:0000256" key="6">
    <source>
        <dbReference type="ARBA" id="ARBA00023237"/>
    </source>
</evidence>
<evidence type="ECO:0000259" key="9">
    <source>
        <dbReference type="Pfam" id="PF04575"/>
    </source>
</evidence>
<evidence type="ECO:0000259" key="10">
    <source>
        <dbReference type="Pfam" id="PF24575"/>
    </source>
</evidence>
<dbReference type="SUPFAM" id="SSF48452">
    <property type="entry name" value="TPR-like"/>
    <property type="match status" value="1"/>
</dbReference>
<evidence type="ECO:0000256" key="3">
    <source>
        <dbReference type="ARBA" id="ARBA00022692"/>
    </source>
</evidence>
<dbReference type="OrthoDB" id="6655393at2"/>
<feature type="domain" description="Surface lipoprotein assembly modifier C-terminal" evidence="9">
    <location>
        <begin position="198"/>
        <end position="488"/>
    </location>
</feature>
<comment type="subcellular location">
    <subcellularLocation>
        <location evidence="1">Cell outer membrane</location>
        <topology evidence="1">Multi-pass membrane protein</topology>
    </subcellularLocation>
</comment>
<dbReference type="AlphaFoldDB" id="A0A5J6PWD0"/>
<evidence type="ECO:0000256" key="8">
    <source>
        <dbReference type="SAM" id="SignalP"/>
    </source>
</evidence>
<keyword evidence="3" id="KW-0812">Transmembrane</keyword>
<keyword evidence="5" id="KW-0472">Membrane</keyword>
<keyword evidence="2" id="KW-1134">Transmembrane beta strand</keyword>
<dbReference type="InterPro" id="IPR007655">
    <property type="entry name" value="Slam_C"/>
</dbReference>
<evidence type="ECO:0000256" key="4">
    <source>
        <dbReference type="ARBA" id="ARBA00022729"/>
    </source>
</evidence>
<dbReference type="InterPro" id="IPR011990">
    <property type="entry name" value="TPR-like_helical_dom_sf"/>
</dbReference>
<sequence length="488" mass="56206">MQKYFFVIISSAAAFVTAAGPTTQGVLPPSDIPRFENADKAIAKPETRKTEVAESVNVPSQKDNTVEIGEHDLRQNPELTAQLIEQSLRSQNWALLADLLPLYRSLSQYDEILYDYANGALLRSQKKHGEAIAAYRRIIAKDPDLSYVRLDLAGMLYENKQYQASKDQFERVKADDITQEARMMADVYLMRIQKQQGWVVNAGVQYERNDNVNNASSIRHVDTSLGRLERNEDSLPKKANGLRYNFSAERDWNIAGNHYLTTEASFDGVQYWDNKDYSEQSVHLGTGYKNQNIQQWTSVTPFIGYHRLGGEAYSRNFGISTQHGRWLNDNWQVVGAFTHLQRRYAKSYLSERYNGHLNNLSVTAAWLPQAGLMIYSGADYGRERAAESQESSKRKGLRTGVLKEWQNGLSTRVNLRYTHRNFDAPNQYFGIVRRDKEYQANFAIWHRSVHLYGITPKLNFQYLKVKSNIPAFYSRQNKQWFITLEKTF</sequence>
<dbReference type="Pfam" id="PF04575">
    <property type="entry name" value="SlipAM"/>
    <property type="match status" value="1"/>
</dbReference>
<name>A0A5J6PWD0_9NEIS</name>
<dbReference type="KEGG" id="nzl:D0T92_00760"/>
<gene>
    <name evidence="11" type="ORF">D0T92_00760</name>
</gene>
<dbReference type="Gene3D" id="1.25.40.10">
    <property type="entry name" value="Tetratricopeptide repeat domain"/>
    <property type="match status" value="1"/>
</dbReference>
<organism evidence="11 12">
    <name type="scientific">Neisseria zalophi</name>
    <dbReference type="NCBI Taxonomy" id="640030"/>
    <lineage>
        <taxon>Bacteria</taxon>
        <taxon>Pseudomonadati</taxon>
        <taxon>Pseudomonadota</taxon>
        <taxon>Betaproteobacteria</taxon>
        <taxon>Neisseriales</taxon>
        <taxon>Neisseriaceae</taxon>
        <taxon>Neisseria</taxon>
    </lineage>
</organism>
<evidence type="ECO:0000256" key="7">
    <source>
        <dbReference type="ARBA" id="ARBA00023609"/>
    </source>
</evidence>
<feature type="domain" description="Surface lipoprotein assembly modifier N-terminal TPR repeats region" evidence="10">
    <location>
        <begin position="67"/>
        <end position="169"/>
    </location>
</feature>
<proteinExistence type="inferred from homology"/>
<evidence type="ECO:0000256" key="5">
    <source>
        <dbReference type="ARBA" id="ARBA00023136"/>
    </source>
</evidence>
<dbReference type="InterPro" id="IPR057556">
    <property type="entry name" value="TPR_Slam"/>
</dbReference>